<gene>
    <name evidence="2" type="ORF">OC25_25160</name>
</gene>
<evidence type="ECO:0000313" key="3">
    <source>
        <dbReference type="Proteomes" id="UP000031246"/>
    </source>
</evidence>
<dbReference type="Proteomes" id="UP000031246">
    <property type="component" value="Unassembled WGS sequence"/>
</dbReference>
<dbReference type="Pfam" id="PF11751">
    <property type="entry name" value="PorP_SprF"/>
    <property type="match status" value="1"/>
</dbReference>
<dbReference type="NCBIfam" id="TIGR03519">
    <property type="entry name" value="T9SS_PorP_fam"/>
    <property type="match status" value="1"/>
</dbReference>
<keyword evidence="3" id="KW-1185">Reference proteome</keyword>
<feature type="signal peptide" evidence="1">
    <location>
        <begin position="1"/>
        <end position="27"/>
    </location>
</feature>
<comment type="caution">
    <text evidence="2">The sequence shown here is derived from an EMBL/GenBank/DDBJ whole genome shotgun (WGS) entry which is preliminary data.</text>
</comment>
<keyword evidence="1" id="KW-0732">Signal</keyword>
<proteinExistence type="predicted"/>
<dbReference type="OrthoDB" id="891773at2"/>
<name>A0A0C1D6H2_9SPHI</name>
<dbReference type="EMBL" id="JSYN01000043">
    <property type="protein sequence ID" value="KIA89475.1"/>
    <property type="molecule type" value="Genomic_DNA"/>
</dbReference>
<accession>A0A0C1D6H2</accession>
<dbReference type="RefSeq" id="WP_039482721.1">
    <property type="nucleotide sequence ID" value="NZ_JSYN01000043.1"/>
</dbReference>
<organism evidence="2 3">
    <name type="scientific">Pedobacter kyungheensis</name>
    <dbReference type="NCBI Taxonomy" id="1069985"/>
    <lineage>
        <taxon>Bacteria</taxon>
        <taxon>Pseudomonadati</taxon>
        <taxon>Bacteroidota</taxon>
        <taxon>Sphingobacteriia</taxon>
        <taxon>Sphingobacteriales</taxon>
        <taxon>Sphingobacteriaceae</taxon>
        <taxon>Pedobacter</taxon>
    </lineage>
</organism>
<dbReference type="InterPro" id="IPR019861">
    <property type="entry name" value="PorP/SprF_Bacteroidetes"/>
</dbReference>
<dbReference type="AlphaFoldDB" id="A0A0C1D6H2"/>
<sequence length="307" mass="33915">MNTINQYKNKGFIQWCVALLFISFPFAQSKAQLNPMSAIYYQNQYLTNPAMAGLEQKLTLNAGIRSQFSTMPGLPFTQFVSADYGFAEKLAVGLQVNNDRAGLLKHTRAATSFTYHLPLDQGNQHLSFGLGLSFSDDDINIANVQGDADDIDIYSVNQRKTYLDADFGMAYRTGRLQVQGAVNNLKRILKKDAYHSSDQPLFFTAISYRIPANFATVEPKVAYRGVKGYHNLLDAGVNIEFASPSVNKVNVLALYHNAGSATFGIGINWNNKLAVNGMYTTNTRALSGYTAGDYELGISYSLFGKQK</sequence>
<reference evidence="2 3" key="1">
    <citation type="submission" date="2014-10" db="EMBL/GenBank/DDBJ databases">
        <title>Pedobacter Kyungheensis.</title>
        <authorList>
            <person name="Anderson B.M."/>
            <person name="Newman J.D."/>
        </authorList>
    </citation>
    <scope>NUCLEOTIDE SEQUENCE [LARGE SCALE GENOMIC DNA]</scope>
    <source>
        <strain evidence="2 3">KACC 16221</strain>
    </source>
</reference>
<feature type="chain" id="PRO_5002129764" description="Type IX secretion system membrane protein PorP/SprF" evidence="1">
    <location>
        <begin position="28"/>
        <end position="307"/>
    </location>
</feature>
<protein>
    <recommendedName>
        <fullName evidence="4">Type IX secretion system membrane protein PorP/SprF</fullName>
    </recommendedName>
</protein>
<evidence type="ECO:0008006" key="4">
    <source>
        <dbReference type="Google" id="ProtNLM"/>
    </source>
</evidence>
<evidence type="ECO:0000313" key="2">
    <source>
        <dbReference type="EMBL" id="KIA89475.1"/>
    </source>
</evidence>
<evidence type="ECO:0000256" key="1">
    <source>
        <dbReference type="SAM" id="SignalP"/>
    </source>
</evidence>